<feature type="compositionally biased region" description="Polar residues" evidence="2">
    <location>
        <begin position="220"/>
        <end position="229"/>
    </location>
</feature>
<evidence type="ECO:0008006" key="7">
    <source>
        <dbReference type="Google" id="ProtNLM"/>
    </source>
</evidence>
<feature type="compositionally biased region" description="Low complexity" evidence="2">
    <location>
        <begin position="267"/>
        <end position="276"/>
    </location>
</feature>
<proteinExistence type="predicted"/>
<feature type="compositionally biased region" description="Basic and acidic residues" evidence="2">
    <location>
        <begin position="590"/>
        <end position="605"/>
    </location>
</feature>
<dbReference type="EMBL" id="CAJNNW010000827">
    <property type="protein sequence ID" value="CAE8631567.1"/>
    <property type="molecule type" value="Genomic_DNA"/>
</dbReference>
<keyword evidence="6" id="KW-1185">Reference proteome</keyword>
<feature type="compositionally biased region" description="Basic and acidic residues" evidence="2">
    <location>
        <begin position="468"/>
        <end position="480"/>
    </location>
</feature>
<feature type="signal peptide" evidence="3">
    <location>
        <begin position="1"/>
        <end position="22"/>
    </location>
</feature>
<evidence type="ECO:0000313" key="6">
    <source>
        <dbReference type="Proteomes" id="UP000654075"/>
    </source>
</evidence>
<dbReference type="EMBL" id="CAJNNV010029630">
    <property type="protein sequence ID" value="CAE8629333.1"/>
    <property type="molecule type" value="Genomic_DNA"/>
</dbReference>
<feature type="compositionally biased region" description="Pro residues" evidence="2">
    <location>
        <begin position="405"/>
        <end position="417"/>
    </location>
</feature>
<feature type="compositionally biased region" description="Polar residues" evidence="2">
    <location>
        <begin position="725"/>
        <end position="734"/>
    </location>
</feature>
<feature type="compositionally biased region" description="Polar residues" evidence="2">
    <location>
        <begin position="330"/>
        <end position="353"/>
    </location>
</feature>
<feature type="compositionally biased region" description="Pro residues" evidence="2">
    <location>
        <begin position="277"/>
        <end position="287"/>
    </location>
</feature>
<name>A0A813GU72_POLGL</name>
<evidence type="ECO:0000256" key="1">
    <source>
        <dbReference type="SAM" id="Coils"/>
    </source>
</evidence>
<dbReference type="AlphaFoldDB" id="A0A813GU72"/>
<feature type="compositionally biased region" description="Pro residues" evidence="2">
    <location>
        <begin position="450"/>
        <end position="463"/>
    </location>
</feature>
<dbReference type="InterPro" id="IPR036249">
    <property type="entry name" value="Thioredoxin-like_sf"/>
</dbReference>
<feature type="compositionally biased region" description="Polar residues" evidence="2">
    <location>
        <begin position="655"/>
        <end position="666"/>
    </location>
</feature>
<dbReference type="OrthoDB" id="447550at2759"/>
<feature type="region of interest" description="Disordered" evidence="2">
    <location>
        <begin position="442"/>
        <end position="666"/>
    </location>
</feature>
<feature type="region of interest" description="Disordered" evidence="2">
    <location>
        <begin position="717"/>
        <end position="743"/>
    </location>
</feature>
<dbReference type="Proteomes" id="UP000626109">
    <property type="component" value="Unassembled WGS sequence"/>
</dbReference>
<dbReference type="SUPFAM" id="SSF52833">
    <property type="entry name" value="Thioredoxin-like"/>
    <property type="match status" value="1"/>
</dbReference>
<evidence type="ECO:0000256" key="2">
    <source>
        <dbReference type="SAM" id="MobiDB-lite"/>
    </source>
</evidence>
<evidence type="ECO:0000313" key="5">
    <source>
        <dbReference type="EMBL" id="CAE8631567.1"/>
    </source>
</evidence>
<feature type="coiled-coil region" evidence="1">
    <location>
        <begin position="30"/>
        <end position="57"/>
    </location>
</feature>
<dbReference type="Proteomes" id="UP000654075">
    <property type="component" value="Unassembled WGS sequence"/>
</dbReference>
<reference evidence="4" key="1">
    <citation type="submission" date="2021-02" db="EMBL/GenBank/DDBJ databases">
        <authorList>
            <person name="Dougan E. K."/>
            <person name="Rhodes N."/>
            <person name="Thang M."/>
            <person name="Chan C."/>
        </authorList>
    </citation>
    <scope>NUCLEOTIDE SEQUENCE</scope>
</reference>
<evidence type="ECO:0000256" key="3">
    <source>
        <dbReference type="SAM" id="SignalP"/>
    </source>
</evidence>
<feature type="compositionally biased region" description="Basic and acidic residues" evidence="2">
    <location>
        <begin position="645"/>
        <end position="654"/>
    </location>
</feature>
<keyword evidence="3" id="KW-0732">Signal</keyword>
<keyword evidence="1" id="KW-0175">Coiled coil</keyword>
<feature type="chain" id="PRO_5036408870" description="Thioredoxin domain-containing protein" evidence="3">
    <location>
        <begin position="23"/>
        <end position="1056"/>
    </location>
</feature>
<feature type="compositionally biased region" description="Acidic residues" evidence="2">
    <location>
        <begin position="561"/>
        <end position="589"/>
    </location>
</feature>
<feature type="compositionally biased region" description="Low complexity" evidence="2">
    <location>
        <begin position="481"/>
        <end position="495"/>
    </location>
</feature>
<feature type="compositionally biased region" description="Pro residues" evidence="2">
    <location>
        <begin position="256"/>
        <end position="266"/>
    </location>
</feature>
<accession>A0A813GU72</accession>
<feature type="region of interest" description="Disordered" evidence="2">
    <location>
        <begin position="327"/>
        <end position="418"/>
    </location>
</feature>
<sequence>MLGKIRLKDLALLLLVPLCVSASSASASVTKQLRYRIADLEQEVDDLRQQLVECSSRAQPRSAGGVRSEGDDEQATQGLFHSILSSLLPTILGFLACGVVTRVWAAFHPFKASASSEVKFFQAEKSKDGFQEVRGSLLFDASSRQICEDTEPPEAAVEKPLRGKLPREEGQNNQQLRPLRGKSLREGGQNDQQLRAEGGRRKGQDQQKHKAKADDPKVGSSAQISQEASSGKAAISHESQEPPAAPVRATPVSVVPEPPAAPPPAAPVSATPVSVVPEPPAAPPPAAPVSATPVSVVPKCAVDADVVPAALTSASALAAPAVDPIAASSGTLPVHSQNSTKSNKMSLSAQTAPSAVRDYERSLRTSSVDELLPRLPMPSQTTGKADADDKAGTWLRSEPLRPAGFMPPPGLPSPDLPSFPRHALSPVRYVTGKLMLTRDATDLPGQFSRPLPPPPLALPPLPPQELQEATKEEAAAEATKEAAAAAEGVLAGKEAASTEDSSKSSFADAEGLTEHSCVPEGCDTIEVEEGDEPEELEEEGDEPEELEEGDEPEGVEQLVQQDEEEEAEEEEELEEPDEQQGQEEQEENAEPQKQDEPEGRQDEKYQPVQRIRLPATGQAMSVSSRPKKLAAGKAKEAQSVLPARSKKEAKDSKQRQGPRQGSSSLSMHSLDLELEPASFKAAFAARARGLAASASSTAAEMWRGFCMRIAGALPKSSRGKDQISEHGTQSQQNAKEVKLTKTKEDKLTKKTAMGSLSHRARSLVGSSRSEVFESVLRLVCITLLFTTIGKILDKGLTLPIVGQIYTPHNNKTCATFIPPQITLLSATQKVPAACGVKPTLTLYAPCLLTSFQTVSRKYKPTGAWFWVKTEVDRKLEITHRHEQPRRMSVGLNDTNVTMVDFFTDNVFPVFGEVNEMSYEWYVIQNDAGMVLLLPDPNEHATIEQAQEAWRPLMARVAQKFKHNYFMTYADTQDPGIREWIQKDFGVTTFPALLVQKVTSPRMPRFELRKNLTFENIVQHIQDVDEGCLGWLPPRLTFDGLRPLSEKHAPRCMMPEE</sequence>
<evidence type="ECO:0000313" key="4">
    <source>
        <dbReference type="EMBL" id="CAE8629333.1"/>
    </source>
</evidence>
<feature type="region of interest" description="Disordered" evidence="2">
    <location>
        <begin position="144"/>
        <end position="293"/>
    </location>
</feature>
<feature type="compositionally biased region" description="Basic and acidic residues" evidence="2">
    <location>
        <begin position="197"/>
        <end position="217"/>
    </location>
</feature>
<gene>
    <name evidence="4" type="ORF">PGLA1383_LOCUS45842</name>
    <name evidence="5" type="ORF">PGLA2088_LOCUS1093</name>
</gene>
<organism evidence="4 6">
    <name type="scientific">Polarella glacialis</name>
    <name type="common">Dinoflagellate</name>
    <dbReference type="NCBI Taxonomy" id="89957"/>
    <lineage>
        <taxon>Eukaryota</taxon>
        <taxon>Sar</taxon>
        <taxon>Alveolata</taxon>
        <taxon>Dinophyceae</taxon>
        <taxon>Suessiales</taxon>
        <taxon>Suessiaceae</taxon>
        <taxon>Polarella</taxon>
    </lineage>
</organism>
<feature type="compositionally biased region" description="Basic and acidic residues" evidence="2">
    <location>
        <begin position="156"/>
        <end position="170"/>
    </location>
</feature>
<comment type="caution">
    <text evidence="4">The sequence shown here is derived from an EMBL/GenBank/DDBJ whole genome shotgun (WGS) entry which is preliminary data.</text>
</comment>
<protein>
    <recommendedName>
        <fullName evidence="7">Thioredoxin domain-containing protein</fullName>
    </recommendedName>
</protein>
<feature type="compositionally biased region" description="Acidic residues" evidence="2">
    <location>
        <begin position="523"/>
        <end position="554"/>
    </location>
</feature>
<dbReference type="Gene3D" id="3.40.30.10">
    <property type="entry name" value="Glutaredoxin"/>
    <property type="match status" value="1"/>
</dbReference>